<accession>A0ABR8KJ08</accession>
<organism evidence="1 2">
    <name type="scientific">Nostoc paludosum FACHB-159</name>
    <dbReference type="NCBI Taxonomy" id="2692908"/>
    <lineage>
        <taxon>Bacteria</taxon>
        <taxon>Bacillati</taxon>
        <taxon>Cyanobacteriota</taxon>
        <taxon>Cyanophyceae</taxon>
        <taxon>Nostocales</taxon>
        <taxon>Nostocaceae</taxon>
        <taxon>Nostoc</taxon>
    </lineage>
</organism>
<reference evidence="1 2" key="1">
    <citation type="journal article" date="2020" name="ISME J.">
        <title>Comparative genomics reveals insights into cyanobacterial evolution and habitat adaptation.</title>
        <authorList>
            <person name="Chen M.Y."/>
            <person name="Teng W.K."/>
            <person name="Zhao L."/>
            <person name="Hu C.X."/>
            <person name="Zhou Y.K."/>
            <person name="Han B.P."/>
            <person name="Song L.R."/>
            <person name="Shu W.S."/>
        </authorList>
    </citation>
    <scope>NUCLEOTIDE SEQUENCE [LARGE SCALE GENOMIC DNA]</scope>
    <source>
        <strain evidence="1 2">FACHB-159</strain>
    </source>
</reference>
<evidence type="ECO:0000313" key="1">
    <source>
        <dbReference type="EMBL" id="MBD2739558.1"/>
    </source>
</evidence>
<dbReference type="Proteomes" id="UP000637383">
    <property type="component" value="Unassembled WGS sequence"/>
</dbReference>
<proteinExistence type="predicted"/>
<gene>
    <name evidence="1" type="ORF">H6H03_37865</name>
</gene>
<dbReference type="EMBL" id="JACJTU010000093">
    <property type="protein sequence ID" value="MBD2739558.1"/>
    <property type="molecule type" value="Genomic_DNA"/>
</dbReference>
<dbReference type="RefSeq" id="WP_190960051.1">
    <property type="nucleotide sequence ID" value="NZ_JACJTU010000093.1"/>
</dbReference>
<evidence type="ECO:0000313" key="2">
    <source>
        <dbReference type="Proteomes" id="UP000637383"/>
    </source>
</evidence>
<keyword evidence="2" id="KW-1185">Reference proteome</keyword>
<name>A0ABR8KJ08_9NOSO</name>
<sequence>MIIVTLDGVEYPIHQISNKLTNTAIFYAKAQAIGIAVQKGQQINKATKITVEWSDEPSATPDSI</sequence>
<comment type="caution">
    <text evidence="1">The sequence shown here is derived from an EMBL/GenBank/DDBJ whole genome shotgun (WGS) entry which is preliminary data.</text>
</comment>
<protein>
    <submittedName>
        <fullName evidence="1">Uncharacterized protein</fullName>
    </submittedName>
</protein>